<feature type="non-terminal residue" evidence="1">
    <location>
        <position position="1"/>
    </location>
</feature>
<dbReference type="Pfam" id="PF01547">
    <property type="entry name" value="SBP_bac_1"/>
    <property type="match status" value="1"/>
</dbReference>
<gene>
    <name evidence="1" type="ORF">S01H1_24076</name>
</gene>
<dbReference type="InterPro" id="IPR006059">
    <property type="entry name" value="SBP"/>
</dbReference>
<comment type="caution">
    <text evidence="1">The sequence shown here is derived from an EMBL/GenBank/DDBJ whole genome shotgun (WGS) entry which is preliminary data.</text>
</comment>
<organism evidence="1">
    <name type="scientific">marine sediment metagenome</name>
    <dbReference type="NCBI Taxonomy" id="412755"/>
    <lineage>
        <taxon>unclassified sequences</taxon>
        <taxon>metagenomes</taxon>
        <taxon>ecological metagenomes</taxon>
    </lineage>
</organism>
<protein>
    <recommendedName>
        <fullName evidence="2">ABC transporter substrate-binding protein</fullName>
    </recommendedName>
</protein>
<dbReference type="Gene3D" id="3.40.190.10">
    <property type="entry name" value="Periplasmic binding protein-like II"/>
    <property type="match status" value="1"/>
</dbReference>
<proteinExistence type="predicted"/>
<dbReference type="SUPFAM" id="SSF53850">
    <property type="entry name" value="Periplasmic binding protein-like II"/>
    <property type="match status" value="1"/>
</dbReference>
<accession>X0UQ27</accession>
<sequence>EPAEWTTILKQWEKGEYALYFMGSWITGMVDNPDDLGVFSLPGCEGMVFGPDYFNVPIYSENIEDAKKLAAFLAGKEGQTISASSGGHIAT</sequence>
<evidence type="ECO:0008006" key="2">
    <source>
        <dbReference type="Google" id="ProtNLM"/>
    </source>
</evidence>
<reference evidence="1" key="1">
    <citation type="journal article" date="2014" name="Front. Microbiol.">
        <title>High frequency of phylogenetically diverse reductive dehalogenase-homologous genes in deep subseafloor sedimentary metagenomes.</title>
        <authorList>
            <person name="Kawai M."/>
            <person name="Futagami T."/>
            <person name="Toyoda A."/>
            <person name="Takaki Y."/>
            <person name="Nishi S."/>
            <person name="Hori S."/>
            <person name="Arai W."/>
            <person name="Tsubouchi T."/>
            <person name="Morono Y."/>
            <person name="Uchiyama I."/>
            <person name="Ito T."/>
            <person name="Fujiyama A."/>
            <person name="Inagaki F."/>
            <person name="Takami H."/>
        </authorList>
    </citation>
    <scope>NUCLEOTIDE SEQUENCE</scope>
    <source>
        <strain evidence="1">Expedition CK06-06</strain>
    </source>
</reference>
<dbReference type="EMBL" id="BARS01014154">
    <property type="protein sequence ID" value="GAF90580.1"/>
    <property type="molecule type" value="Genomic_DNA"/>
</dbReference>
<dbReference type="AlphaFoldDB" id="X0UQ27"/>
<evidence type="ECO:0000313" key="1">
    <source>
        <dbReference type="EMBL" id="GAF90580.1"/>
    </source>
</evidence>
<name>X0UQ27_9ZZZZ</name>
<feature type="non-terminal residue" evidence="1">
    <location>
        <position position="91"/>
    </location>
</feature>